<sequence length="170" mass="19343">MVLKHQQFFRNQISKVTEKNSPSFELCITHAFGSCPESHPNCCSDVVALPTVEKQQLEGELKEVMNSHVLYASHLLRTKHQADYHKFILNSLEPGDAVVIIEYKMKLELGVRLHECQRDRHGKRGISLHGLLVIAQVDANTKVSNILDLWSEDTEQDSWFGQSAMDVGFR</sequence>
<evidence type="ECO:0000313" key="2">
    <source>
        <dbReference type="Proteomes" id="UP001159405"/>
    </source>
</evidence>
<dbReference type="Proteomes" id="UP001159405">
    <property type="component" value="Unassembled WGS sequence"/>
</dbReference>
<name>A0ABN8Q7Z9_9CNID</name>
<comment type="caution">
    <text evidence="1">The sequence shown here is derived from an EMBL/GenBank/DDBJ whole genome shotgun (WGS) entry which is preliminary data.</text>
</comment>
<organism evidence="1 2">
    <name type="scientific">Porites lobata</name>
    <dbReference type="NCBI Taxonomy" id="104759"/>
    <lineage>
        <taxon>Eukaryota</taxon>
        <taxon>Metazoa</taxon>
        <taxon>Cnidaria</taxon>
        <taxon>Anthozoa</taxon>
        <taxon>Hexacorallia</taxon>
        <taxon>Scleractinia</taxon>
        <taxon>Fungiina</taxon>
        <taxon>Poritidae</taxon>
        <taxon>Porites</taxon>
    </lineage>
</organism>
<dbReference type="EMBL" id="CALNXK010000113">
    <property type="protein sequence ID" value="CAH3159143.1"/>
    <property type="molecule type" value="Genomic_DNA"/>
</dbReference>
<gene>
    <name evidence="1" type="ORF">PLOB_00003483</name>
</gene>
<keyword evidence="2" id="KW-1185">Reference proteome</keyword>
<accession>A0ABN8Q7Z9</accession>
<reference evidence="1 2" key="1">
    <citation type="submission" date="2022-05" db="EMBL/GenBank/DDBJ databases">
        <authorList>
            <consortium name="Genoscope - CEA"/>
            <person name="William W."/>
        </authorList>
    </citation>
    <scope>NUCLEOTIDE SEQUENCE [LARGE SCALE GENOMIC DNA]</scope>
</reference>
<proteinExistence type="predicted"/>
<evidence type="ECO:0000313" key="1">
    <source>
        <dbReference type="EMBL" id="CAH3159143.1"/>
    </source>
</evidence>
<protein>
    <submittedName>
        <fullName evidence="1">Uncharacterized protein</fullName>
    </submittedName>
</protein>